<comment type="caution">
    <text evidence="3">The sequence shown here is derived from an EMBL/GenBank/DDBJ whole genome shotgun (WGS) entry which is preliminary data.</text>
</comment>
<keyword evidence="4" id="KW-1185">Reference proteome</keyword>
<reference evidence="3 4" key="1">
    <citation type="journal article" date="2014" name="Genome Announc.">
        <title>Draft Genome Sequence of the Iron-Oxidizing, Acidophilic, and Halotolerant 'Thiobacillus prosperus' Type Strain DSM 5130.</title>
        <authorList>
            <person name="Ossandon F.J."/>
            <person name="Cardenas J.P."/>
            <person name="Corbett M."/>
            <person name="Quatrini R."/>
            <person name="Holmes D.S."/>
            <person name="Watkin E."/>
        </authorList>
    </citation>
    <scope>NUCLEOTIDE SEQUENCE [LARGE SCALE GENOMIC DNA]</scope>
    <source>
        <strain evidence="3 4">DSM 5130</strain>
    </source>
</reference>
<sequence length="232" mass="25522">MKRYIYLSYALLGMTVAGITVAASPLTEQSHHNGVLKAEYTLANHARLKMGIDQAQVTRASIKYGTPGLFGQKDVSYWIDHGQLVSRYSAPGDTESKAQTVTSPRRPGLNVEPSSIRVIPTHTQVNVAGHMGQVYRIQARINGQMHSWNAVLAKGDQMRRLNKAWNRLVGQLGPIQSSEEVATTLLAINLHPELYGYAPLKVGHAVKLKRLQTDLSVARIYPPNTVNMSIDG</sequence>
<protein>
    <recommendedName>
        <fullName evidence="5">FTP domain-containing protein</fullName>
    </recommendedName>
</protein>
<feature type="signal peptide" evidence="2">
    <location>
        <begin position="1"/>
        <end position="22"/>
    </location>
</feature>
<name>A0A1A6C4R5_9GAMM</name>
<evidence type="ECO:0000256" key="1">
    <source>
        <dbReference type="SAM" id="MobiDB-lite"/>
    </source>
</evidence>
<proteinExistence type="predicted"/>
<evidence type="ECO:0000313" key="4">
    <source>
        <dbReference type="Proteomes" id="UP000029273"/>
    </source>
</evidence>
<feature type="region of interest" description="Disordered" evidence="1">
    <location>
        <begin position="89"/>
        <end position="109"/>
    </location>
</feature>
<accession>A0A1A6C4R5</accession>
<organism evidence="3 4">
    <name type="scientific">Acidihalobacter prosperus</name>
    <dbReference type="NCBI Taxonomy" id="160660"/>
    <lineage>
        <taxon>Bacteria</taxon>
        <taxon>Pseudomonadati</taxon>
        <taxon>Pseudomonadota</taxon>
        <taxon>Gammaproteobacteria</taxon>
        <taxon>Chromatiales</taxon>
        <taxon>Ectothiorhodospiraceae</taxon>
        <taxon>Acidihalobacter</taxon>
    </lineage>
</organism>
<evidence type="ECO:0000256" key="2">
    <source>
        <dbReference type="SAM" id="SignalP"/>
    </source>
</evidence>
<dbReference type="OrthoDB" id="5793408at2"/>
<keyword evidence="2" id="KW-0732">Signal</keyword>
<dbReference type="EMBL" id="JQSG02000003">
    <property type="protein sequence ID" value="OBS09552.1"/>
    <property type="molecule type" value="Genomic_DNA"/>
</dbReference>
<evidence type="ECO:0008006" key="5">
    <source>
        <dbReference type="Google" id="ProtNLM"/>
    </source>
</evidence>
<evidence type="ECO:0000313" key="3">
    <source>
        <dbReference type="EMBL" id="OBS09552.1"/>
    </source>
</evidence>
<gene>
    <name evidence="3" type="ORF">Thpro_021880</name>
</gene>
<feature type="chain" id="PRO_5008343243" description="FTP domain-containing protein" evidence="2">
    <location>
        <begin position="23"/>
        <end position="232"/>
    </location>
</feature>
<dbReference type="AlphaFoldDB" id="A0A1A6C4R5"/>
<dbReference type="RefSeq" id="WP_038087818.1">
    <property type="nucleotide sequence ID" value="NZ_JQSG02000003.1"/>
</dbReference>
<dbReference type="Proteomes" id="UP000029273">
    <property type="component" value="Unassembled WGS sequence"/>
</dbReference>